<feature type="compositionally biased region" description="Acidic residues" evidence="10">
    <location>
        <begin position="177"/>
        <end position="197"/>
    </location>
</feature>
<comment type="subcellular location">
    <subcellularLocation>
        <location evidence="1">Nucleus</location>
        <location evidence="1">PML body</location>
    </subcellularLocation>
</comment>
<dbReference type="Pfam" id="PF17979">
    <property type="entry name" value="zf-CRD"/>
    <property type="match status" value="1"/>
</dbReference>
<dbReference type="EMBL" id="MCGO01000043">
    <property type="protein sequence ID" value="ORY38675.1"/>
    <property type="molecule type" value="Genomic_DNA"/>
</dbReference>
<dbReference type="SUPFAM" id="SSF57850">
    <property type="entry name" value="RING/U-box"/>
    <property type="match status" value="1"/>
</dbReference>
<dbReference type="InterPro" id="IPR018957">
    <property type="entry name" value="Znf_C3HC4_RING-type"/>
</dbReference>
<feature type="compositionally biased region" description="Polar residues" evidence="10">
    <location>
        <begin position="1"/>
        <end position="11"/>
    </location>
</feature>
<dbReference type="AlphaFoldDB" id="A0A1Y2BX43"/>
<dbReference type="Gene3D" id="3.30.40.10">
    <property type="entry name" value="Zinc/RING finger domain, C3HC4 (zinc finger)"/>
    <property type="match status" value="1"/>
</dbReference>
<keyword evidence="7" id="KW-0539">Nucleus</keyword>
<dbReference type="SMART" id="SM00184">
    <property type="entry name" value="RING"/>
    <property type="match status" value="1"/>
</dbReference>
<feature type="region of interest" description="Disordered" evidence="10">
    <location>
        <begin position="170"/>
        <end position="199"/>
    </location>
</feature>
<dbReference type="PROSITE" id="PS00518">
    <property type="entry name" value="ZF_RING_1"/>
    <property type="match status" value="1"/>
</dbReference>
<dbReference type="PROSITE" id="PS50089">
    <property type="entry name" value="ZF_RING_2"/>
    <property type="match status" value="1"/>
</dbReference>
<keyword evidence="13" id="KW-1185">Reference proteome</keyword>
<feature type="compositionally biased region" description="Low complexity" evidence="10">
    <location>
        <begin position="19"/>
        <end position="36"/>
    </location>
</feature>
<evidence type="ECO:0000256" key="10">
    <source>
        <dbReference type="SAM" id="MobiDB-lite"/>
    </source>
</evidence>
<dbReference type="GO" id="GO:0016567">
    <property type="term" value="P:protein ubiquitination"/>
    <property type="evidence" value="ECO:0007669"/>
    <property type="project" value="TreeGrafter"/>
</dbReference>
<dbReference type="InterPro" id="IPR052256">
    <property type="entry name" value="E3_ubiquitin-ligase_CHFR"/>
</dbReference>
<dbReference type="Gene3D" id="3.30.40.140">
    <property type="match status" value="1"/>
</dbReference>
<feature type="compositionally biased region" description="Pro residues" evidence="10">
    <location>
        <begin position="46"/>
        <end position="57"/>
    </location>
</feature>
<comment type="caution">
    <text evidence="12">The sequence shown here is derived from an EMBL/GenBank/DDBJ whole genome shotgun (WGS) entry which is preliminary data.</text>
</comment>
<dbReference type="STRING" id="329046.A0A1Y2BX43"/>
<sequence length="442" mass="49833">MKRTVPATQFTESDDETEQQQPSTSTSTSDASTLQSPAKKQNTQPTAPPPPPPPPPITFNDNDAIDAEEDALSTTLKCAICRGLMHQPTSVLPCLHTFCGGCISAWTKSNPSCPACRRPAEKLGRNRQVADVIDVLVVAKPHLKRSESDMRDVESRNVVLNSGEVVVAAVGTQPDYDHDDDDDNDNDEEDEYEDDEPQVCLHCPPNTAPDGYSCPEGDAVHTNCARCYRLMPERNLETQRCKYCNVHSCHVYYQSEGGCPSNFGWFQRLRDFTFTDVPYTAFSNNNYERQILADILHSNSIPLSAVLQSGITRLDNATETLTTSQHVTPHAQAGIVVSGDDYACMNCATGLFGEFCYWYRRDLEADKIPAAVSGREDCWYGRECRTQRHNASHATSLWWSFLMKQYWDVLYTYLQKKYRITRILKECLQRIDENHCQAWMKT</sequence>
<evidence type="ECO:0000256" key="3">
    <source>
        <dbReference type="ARBA" id="ARBA00022723"/>
    </source>
</evidence>
<keyword evidence="6" id="KW-0862">Zinc</keyword>
<evidence type="ECO:0000256" key="7">
    <source>
        <dbReference type="ARBA" id="ARBA00023242"/>
    </source>
</evidence>
<organism evidence="12 13">
    <name type="scientific">Rhizoclosmatium globosum</name>
    <dbReference type="NCBI Taxonomy" id="329046"/>
    <lineage>
        <taxon>Eukaryota</taxon>
        <taxon>Fungi</taxon>
        <taxon>Fungi incertae sedis</taxon>
        <taxon>Chytridiomycota</taxon>
        <taxon>Chytridiomycota incertae sedis</taxon>
        <taxon>Chytridiomycetes</taxon>
        <taxon>Chytridiales</taxon>
        <taxon>Chytriomycetaceae</taxon>
        <taxon>Rhizoclosmatium</taxon>
    </lineage>
</organism>
<evidence type="ECO:0000256" key="9">
    <source>
        <dbReference type="PROSITE-ProRule" id="PRU00175"/>
    </source>
</evidence>
<dbReference type="OrthoDB" id="1305878at2759"/>
<dbReference type="InterPro" id="IPR017907">
    <property type="entry name" value="Znf_RING_CS"/>
</dbReference>
<reference evidence="12 13" key="1">
    <citation type="submission" date="2016-07" db="EMBL/GenBank/DDBJ databases">
        <title>Pervasive Adenine N6-methylation of Active Genes in Fungi.</title>
        <authorList>
            <consortium name="DOE Joint Genome Institute"/>
            <person name="Mondo S.J."/>
            <person name="Dannebaum R.O."/>
            <person name="Kuo R.C."/>
            <person name="Labutti K."/>
            <person name="Haridas S."/>
            <person name="Kuo A."/>
            <person name="Salamov A."/>
            <person name="Ahrendt S.R."/>
            <person name="Lipzen A."/>
            <person name="Sullivan W."/>
            <person name="Andreopoulos W.B."/>
            <person name="Clum A."/>
            <person name="Lindquist E."/>
            <person name="Daum C."/>
            <person name="Ramamoorthy G.K."/>
            <person name="Gryganskyi A."/>
            <person name="Culley D."/>
            <person name="Magnuson J.K."/>
            <person name="James T.Y."/>
            <person name="O'Malley M.A."/>
            <person name="Stajich J.E."/>
            <person name="Spatafora J.W."/>
            <person name="Visel A."/>
            <person name="Grigoriev I.V."/>
        </authorList>
    </citation>
    <scope>NUCLEOTIDE SEQUENCE [LARGE SCALE GENOMIC DNA]</scope>
    <source>
        <strain evidence="12 13">JEL800</strain>
    </source>
</reference>
<evidence type="ECO:0000256" key="8">
    <source>
        <dbReference type="ARBA" id="ARBA00023306"/>
    </source>
</evidence>
<gene>
    <name evidence="12" type="ORF">BCR33DRAFT_427881</name>
</gene>
<dbReference type="Pfam" id="PF00097">
    <property type="entry name" value="zf-C3HC4"/>
    <property type="match status" value="1"/>
</dbReference>
<name>A0A1Y2BX43_9FUNG</name>
<dbReference type="InterPro" id="IPR001841">
    <property type="entry name" value="Znf_RING"/>
</dbReference>
<keyword evidence="8" id="KW-0131">Cell cycle</keyword>
<keyword evidence="5" id="KW-0833">Ubl conjugation pathway</keyword>
<evidence type="ECO:0000256" key="6">
    <source>
        <dbReference type="ARBA" id="ARBA00022833"/>
    </source>
</evidence>
<dbReference type="InterPro" id="IPR040909">
    <property type="entry name" value="CHFR_Znf-CRD"/>
</dbReference>
<dbReference type="Proteomes" id="UP000193642">
    <property type="component" value="Unassembled WGS sequence"/>
</dbReference>
<dbReference type="GO" id="GO:0008270">
    <property type="term" value="F:zinc ion binding"/>
    <property type="evidence" value="ECO:0007669"/>
    <property type="project" value="UniProtKB-KW"/>
</dbReference>
<evidence type="ECO:0000259" key="11">
    <source>
        <dbReference type="PROSITE" id="PS50089"/>
    </source>
</evidence>
<evidence type="ECO:0000313" key="12">
    <source>
        <dbReference type="EMBL" id="ORY38675.1"/>
    </source>
</evidence>
<evidence type="ECO:0000256" key="4">
    <source>
        <dbReference type="ARBA" id="ARBA00022771"/>
    </source>
</evidence>
<feature type="domain" description="RING-type" evidence="11">
    <location>
        <begin position="78"/>
        <end position="117"/>
    </location>
</feature>
<evidence type="ECO:0000256" key="1">
    <source>
        <dbReference type="ARBA" id="ARBA00004322"/>
    </source>
</evidence>
<evidence type="ECO:0000313" key="13">
    <source>
        <dbReference type="Proteomes" id="UP000193642"/>
    </source>
</evidence>
<evidence type="ECO:0000256" key="2">
    <source>
        <dbReference type="ARBA" id="ARBA00022679"/>
    </source>
</evidence>
<dbReference type="PANTHER" id="PTHR16079:SF4">
    <property type="entry name" value="E3 UBIQUITIN-PROTEIN LIGASE CHFR"/>
    <property type="match status" value="1"/>
</dbReference>
<protein>
    <recommendedName>
        <fullName evidence="11">RING-type domain-containing protein</fullName>
    </recommendedName>
</protein>
<keyword evidence="3" id="KW-0479">Metal-binding</keyword>
<keyword evidence="4 9" id="KW-0863">Zinc-finger</keyword>
<dbReference type="GO" id="GO:0004842">
    <property type="term" value="F:ubiquitin-protein transferase activity"/>
    <property type="evidence" value="ECO:0007669"/>
    <property type="project" value="TreeGrafter"/>
</dbReference>
<evidence type="ECO:0000256" key="5">
    <source>
        <dbReference type="ARBA" id="ARBA00022786"/>
    </source>
</evidence>
<dbReference type="GO" id="GO:0006511">
    <property type="term" value="P:ubiquitin-dependent protein catabolic process"/>
    <property type="evidence" value="ECO:0007669"/>
    <property type="project" value="TreeGrafter"/>
</dbReference>
<dbReference type="GO" id="GO:0005634">
    <property type="term" value="C:nucleus"/>
    <property type="evidence" value="ECO:0007669"/>
    <property type="project" value="TreeGrafter"/>
</dbReference>
<dbReference type="InterPro" id="IPR013083">
    <property type="entry name" value="Znf_RING/FYVE/PHD"/>
</dbReference>
<keyword evidence="2" id="KW-0808">Transferase</keyword>
<accession>A0A1Y2BX43</accession>
<proteinExistence type="predicted"/>
<feature type="region of interest" description="Disordered" evidence="10">
    <location>
        <begin position="1"/>
        <end position="62"/>
    </location>
</feature>
<dbReference type="PANTHER" id="PTHR16079">
    <property type="entry name" value="UBIQUITIN LIGASE PROTEIN CHFR"/>
    <property type="match status" value="1"/>
</dbReference>